<dbReference type="Gene3D" id="3.20.20.80">
    <property type="entry name" value="Glycosidases"/>
    <property type="match status" value="1"/>
</dbReference>
<dbReference type="Pfam" id="PF00128">
    <property type="entry name" value="Alpha-amylase"/>
    <property type="match status" value="1"/>
</dbReference>
<accession>K1ULF4</accession>
<evidence type="ECO:0000259" key="2">
    <source>
        <dbReference type="Pfam" id="PF02922"/>
    </source>
</evidence>
<comment type="caution">
    <text evidence="3">The sequence shown here is derived from an EMBL/GenBank/DDBJ whole genome shotgun (WGS) entry which is preliminary data.</text>
</comment>
<organism evidence="3">
    <name type="scientific">human gut metagenome</name>
    <dbReference type="NCBI Taxonomy" id="408170"/>
    <lineage>
        <taxon>unclassified sequences</taxon>
        <taxon>metagenomes</taxon>
        <taxon>organismal metagenomes</taxon>
    </lineage>
</organism>
<feature type="non-terminal residue" evidence="3">
    <location>
        <position position="332"/>
    </location>
</feature>
<evidence type="ECO:0000313" key="3">
    <source>
        <dbReference type="EMBL" id="EKC78945.1"/>
    </source>
</evidence>
<dbReference type="EMBL" id="AJWY01001988">
    <property type="protein sequence ID" value="EKC78945.1"/>
    <property type="molecule type" value="Genomic_DNA"/>
</dbReference>
<protein>
    <submittedName>
        <fullName evidence="3">Glycogen branching enzyme</fullName>
    </submittedName>
</protein>
<feature type="domain" description="Glycosyl hydrolase family 13 catalytic" evidence="1">
    <location>
        <begin position="160"/>
        <end position="230"/>
    </location>
</feature>
<dbReference type="InterPro" id="IPR017853">
    <property type="entry name" value="GH"/>
</dbReference>
<gene>
    <name evidence="3" type="ORF">LEA_02961</name>
</gene>
<dbReference type="InterPro" id="IPR004193">
    <property type="entry name" value="Glyco_hydro_13_N"/>
</dbReference>
<evidence type="ECO:0000259" key="1">
    <source>
        <dbReference type="Pfam" id="PF00128"/>
    </source>
</evidence>
<dbReference type="CDD" id="cd11322">
    <property type="entry name" value="AmyAc_Glg_BE"/>
    <property type="match status" value="1"/>
</dbReference>
<dbReference type="AlphaFoldDB" id="K1ULF4"/>
<dbReference type="PANTHER" id="PTHR43651">
    <property type="entry name" value="1,4-ALPHA-GLUCAN-BRANCHING ENZYME"/>
    <property type="match status" value="1"/>
</dbReference>
<dbReference type="Gene3D" id="2.60.40.10">
    <property type="entry name" value="Immunoglobulins"/>
    <property type="match status" value="1"/>
</dbReference>
<feature type="non-terminal residue" evidence="3">
    <location>
        <position position="1"/>
    </location>
</feature>
<dbReference type="GO" id="GO:0004553">
    <property type="term" value="F:hydrolase activity, hydrolyzing O-glycosyl compounds"/>
    <property type="evidence" value="ECO:0007669"/>
    <property type="project" value="InterPro"/>
</dbReference>
<reference evidence="3" key="1">
    <citation type="journal article" date="2013" name="Environ. Microbiol.">
        <title>Microbiota from the distal guts of lean and obese adolescents exhibit partial functional redundancy besides clear differences in community structure.</title>
        <authorList>
            <person name="Ferrer M."/>
            <person name="Ruiz A."/>
            <person name="Lanza F."/>
            <person name="Haange S.B."/>
            <person name="Oberbach A."/>
            <person name="Till H."/>
            <person name="Bargiela R."/>
            <person name="Campoy C."/>
            <person name="Segura M.T."/>
            <person name="Richter M."/>
            <person name="von Bergen M."/>
            <person name="Seifert J."/>
            <person name="Suarez A."/>
        </authorList>
    </citation>
    <scope>NUCLEOTIDE SEQUENCE</scope>
</reference>
<proteinExistence type="predicted"/>
<dbReference type="SUPFAM" id="SSF51445">
    <property type="entry name" value="(Trans)glycosidases"/>
    <property type="match status" value="1"/>
</dbReference>
<dbReference type="InterPro" id="IPR044143">
    <property type="entry name" value="GlgB_N_E_set_prok"/>
</dbReference>
<dbReference type="PANTHER" id="PTHR43651:SF3">
    <property type="entry name" value="1,4-ALPHA-GLUCAN-BRANCHING ENZYME"/>
    <property type="match status" value="1"/>
</dbReference>
<dbReference type="InterPro" id="IPR006047">
    <property type="entry name" value="GH13_cat_dom"/>
</dbReference>
<dbReference type="InterPro" id="IPR013783">
    <property type="entry name" value="Ig-like_fold"/>
</dbReference>
<dbReference type="Pfam" id="PF02922">
    <property type="entry name" value="CBM_48"/>
    <property type="match status" value="1"/>
</dbReference>
<dbReference type="CDD" id="cd02855">
    <property type="entry name" value="E_set_GBE_prok_N"/>
    <property type="match status" value="1"/>
</dbReference>
<dbReference type="GO" id="GO:0003844">
    <property type="term" value="F:1,4-alpha-glucan branching enzyme activity"/>
    <property type="evidence" value="ECO:0007669"/>
    <property type="project" value="TreeGrafter"/>
</dbReference>
<sequence>GSNSNAYEYFGSHRKNKNTVVFRVWAPDAKNVSVTGDFNDWSETENPMKQLKNSGGVWEAEIKNIKPYDMYKYCITAADGRTLMKCDPYGFHMETRPGTATKYYEIDDCYEWHDEKWVEGRNGKNIYESPVNIYEIHAGSWKQYDDGNFYSYRALADSLVPYVKKMGYTHIEFMPLTEYPFDGSWGYQVTGYFAATSRYGEPKDLMYLVDKCHENGIGVILDWVPAHFPKDANGLYEFDGGPLYEYSDPRKGEHYGWGTRVFDFGKNEVRSFLMSSASFWLKKYHLDGIRIDAVASMLYLDYDRKDGEWVPNKNGGNENLEAVEFLQKLNEN</sequence>
<name>K1ULF4_9ZZZZ</name>
<dbReference type="GO" id="GO:0005829">
    <property type="term" value="C:cytosol"/>
    <property type="evidence" value="ECO:0007669"/>
    <property type="project" value="TreeGrafter"/>
</dbReference>
<feature type="domain" description="Glycoside hydrolase family 13 N-terminal" evidence="2">
    <location>
        <begin position="10"/>
        <end position="90"/>
    </location>
</feature>
<dbReference type="GO" id="GO:0005978">
    <property type="term" value="P:glycogen biosynthetic process"/>
    <property type="evidence" value="ECO:0007669"/>
    <property type="project" value="TreeGrafter"/>
</dbReference>